<dbReference type="PANTHER" id="PTHR33446">
    <property type="entry name" value="PROTEIN TONB-RELATED"/>
    <property type="match status" value="1"/>
</dbReference>
<accession>A0A1I6ML44</accession>
<dbReference type="InterPro" id="IPR006260">
    <property type="entry name" value="TonB/TolA_C"/>
</dbReference>
<keyword evidence="9 10" id="KW-0472">Membrane</keyword>
<evidence type="ECO:0000256" key="5">
    <source>
        <dbReference type="ARBA" id="ARBA00022519"/>
    </source>
</evidence>
<dbReference type="GO" id="GO:0005886">
    <property type="term" value="C:plasma membrane"/>
    <property type="evidence" value="ECO:0007669"/>
    <property type="project" value="UniProtKB-SubCell"/>
</dbReference>
<sequence>MDNLNLVPHEDGTEHAAPILKPANEPLWGNQVEEVGVFGSLVESIKDVFFPKKLPPLVLESKPIAVVDRMAVKRDPKSTAVAVVVHALVILLIVFLVAKKVKFSAPPPTIMTNLEAPPPMKAPPKANVMGGGGGQKSPTPVAQGRLPKFAQEQITPPKAPPLEQPKIAVEPTVVMQKDLKMADSKLPNMGMPNSPIVGTGSLGNGSGTGIGSGNGAGVGAGSGGNTGGGAMRIGGGVSAPVPISMPDPEFSEEARKAKVAGNVLVYLWVDQNGNPTHVRVIRGIGMGLDEKAMEAVRQYKFKPARKDGKPVTVEMNVEVNFQIF</sequence>
<keyword evidence="4" id="KW-1003">Cell membrane</keyword>
<reference evidence="12 13" key="1">
    <citation type="submission" date="2016-10" db="EMBL/GenBank/DDBJ databases">
        <authorList>
            <person name="de Groot N.N."/>
        </authorList>
    </citation>
    <scope>NUCLEOTIDE SEQUENCE [LARGE SCALE GENOMIC DNA]</scope>
    <source>
        <strain evidence="12 13">DSM 21001</strain>
    </source>
</reference>
<protein>
    <submittedName>
        <fullName evidence="12">Protein TonB</fullName>
    </submittedName>
</protein>
<evidence type="ECO:0000313" key="13">
    <source>
        <dbReference type="Proteomes" id="UP000199024"/>
    </source>
</evidence>
<dbReference type="SUPFAM" id="SSF74653">
    <property type="entry name" value="TolA/TonB C-terminal domain"/>
    <property type="match status" value="1"/>
</dbReference>
<dbReference type="Gene3D" id="3.30.1150.10">
    <property type="match status" value="1"/>
</dbReference>
<evidence type="ECO:0000256" key="7">
    <source>
        <dbReference type="ARBA" id="ARBA00022927"/>
    </source>
</evidence>
<evidence type="ECO:0000256" key="2">
    <source>
        <dbReference type="ARBA" id="ARBA00006555"/>
    </source>
</evidence>
<dbReference type="InterPro" id="IPR037682">
    <property type="entry name" value="TonB_C"/>
</dbReference>
<evidence type="ECO:0000256" key="3">
    <source>
        <dbReference type="ARBA" id="ARBA00022448"/>
    </source>
</evidence>
<gene>
    <name evidence="12" type="ORF">SAMN05421771_2910</name>
</gene>
<dbReference type="AlphaFoldDB" id="A0A1I6ML44"/>
<feature type="transmembrane region" description="Helical" evidence="10">
    <location>
        <begin position="79"/>
        <end position="98"/>
    </location>
</feature>
<comment type="subcellular location">
    <subcellularLocation>
        <location evidence="1">Cell inner membrane</location>
        <topology evidence="1">Single-pass membrane protein</topology>
        <orientation evidence="1">Periplasmic side</orientation>
    </subcellularLocation>
</comment>
<keyword evidence="13" id="KW-1185">Reference proteome</keyword>
<keyword evidence="6 10" id="KW-0812">Transmembrane</keyword>
<evidence type="ECO:0000256" key="8">
    <source>
        <dbReference type="ARBA" id="ARBA00022989"/>
    </source>
</evidence>
<keyword evidence="8 10" id="KW-1133">Transmembrane helix</keyword>
<organism evidence="12 13">
    <name type="scientific">Granulicella pectinivorans</name>
    <dbReference type="NCBI Taxonomy" id="474950"/>
    <lineage>
        <taxon>Bacteria</taxon>
        <taxon>Pseudomonadati</taxon>
        <taxon>Acidobacteriota</taxon>
        <taxon>Terriglobia</taxon>
        <taxon>Terriglobales</taxon>
        <taxon>Acidobacteriaceae</taxon>
        <taxon>Granulicella</taxon>
    </lineage>
</organism>
<evidence type="ECO:0000313" key="12">
    <source>
        <dbReference type="EMBL" id="SFS16420.1"/>
    </source>
</evidence>
<dbReference type="STRING" id="474950.SAMN05421771_2910"/>
<evidence type="ECO:0000256" key="4">
    <source>
        <dbReference type="ARBA" id="ARBA00022475"/>
    </source>
</evidence>
<dbReference type="GO" id="GO:0015031">
    <property type="term" value="P:protein transport"/>
    <property type="evidence" value="ECO:0007669"/>
    <property type="project" value="UniProtKB-KW"/>
</dbReference>
<proteinExistence type="inferred from homology"/>
<evidence type="ECO:0000256" key="9">
    <source>
        <dbReference type="ARBA" id="ARBA00023136"/>
    </source>
</evidence>
<keyword evidence="7" id="KW-0653">Protein transport</keyword>
<comment type="similarity">
    <text evidence="2">Belongs to the TonB family.</text>
</comment>
<keyword evidence="3" id="KW-0813">Transport</keyword>
<dbReference type="Pfam" id="PF03544">
    <property type="entry name" value="TonB_C"/>
    <property type="match status" value="1"/>
</dbReference>
<dbReference type="OrthoDB" id="1685233at2"/>
<dbReference type="InterPro" id="IPR051045">
    <property type="entry name" value="TonB-dependent_transducer"/>
</dbReference>
<keyword evidence="5" id="KW-0997">Cell inner membrane</keyword>
<evidence type="ECO:0000256" key="1">
    <source>
        <dbReference type="ARBA" id="ARBA00004383"/>
    </source>
</evidence>
<evidence type="ECO:0000259" key="11">
    <source>
        <dbReference type="PROSITE" id="PS52015"/>
    </source>
</evidence>
<dbReference type="GO" id="GO:0055085">
    <property type="term" value="P:transmembrane transport"/>
    <property type="evidence" value="ECO:0007669"/>
    <property type="project" value="InterPro"/>
</dbReference>
<evidence type="ECO:0000256" key="6">
    <source>
        <dbReference type="ARBA" id="ARBA00022692"/>
    </source>
</evidence>
<dbReference type="Proteomes" id="UP000199024">
    <property type="component" value="Unassembled WGS sequence"/>
</dbReference>
<dbReference type="NCBIfam" id="TIGR01352">
    <property type="entry name" value="tonB_Cterm"/>
    <property type="match status" value="1"/>
</dbReference>
<feature type="domain" description="TonB C-terminal" evidence="11">
    <location>
        <begin position="235"/>
        <end position="324"/>
    </location>
</feature>
<dbReference type="EMBL" id="FOZL01000001">
    <property type="protein sequence ID" value="SFS16420.1"/>
    <property type="molecule type" value="Genomic_DNA"/>
</dbReference>
<evidence type="ECO:0000256" key="10">
    <source>
        <dbReference type="SAM" id="Phobius"/>
    </source>
</evidence>
<dbReference type="PROSITE" id="PS52015">
    <property type="entry name" value="TONB_CTD"/>
    <property type="match status" value="1"/>
</dbReference>
<dbReference type="RefSeq" id="WP_089839923.1">
    <property type="nucleotide sequence ID" value="NZ_FOZL01000001.1"/>
</dbReference>
<name>A0A1I6ML44_9BACT</name>